<dbReference type="eggNOG" id="ENOG5030N3F">
    <property type="taxonomic scope" value="Bacteria"/>
</dbReference>
<name>A0A086BKH2_9FLAO</name>
<dbReference type="Proteomes" id="UP000028709">
    <property type="component" value="Unassembled WGS sequence"/>
</dbReference>
<feature type="transmembrane region" description="Helical" evidence="1">
    <location>
        <begin position="59"/>
        <end position="75"/>
    </location>
</feature>
<keyword evidence="1" id="KW-1133">Transmembrane helix</keyword>
<accession>A0A086BKH2</accession>
<evidence type="ECO:0000313" key="3">
    <source>
        <dbReference type="Proteomes" id="UP000028709"/>
    </source>
</evidence>
<protein>
    <submittedName>
        <fullName evidence="2">Uncharacterized protein</fullName>
    </submittedName>
</protein>
<keyword evidence="1" id="KW-0812">Transmembrane</keyword>
<sequence length="114" mass="13273">MKDMAVGTVPTIHYFFVLTIGIFILLSIAENMAKMKIKAAITLTKILNMQNLKKMKNSMMKQILIIFLSFFIILGCRAKKLETINFLKIYRYLKVFKRKKKSEIEEKQTSFLSG</sequence>
<gene>
    <name evidence="2" type="ORF">IQ37_05290</name>
</gene>
<dbReference type="EMBL" id="JPRJ01000006">
    <property type="protein sequence ID" value="KFF29436.1"/>
    <property type="molecule type" value="Genomic_DNA"/>
</dbReference>
<feature type="transmembrane region" description="Helical" evidence="1">
    <location>
        <begin position="12"/>
        <end position="29"/>
    </location>
</feature>
<comment type="caution">
    <text evidence="2">The sequence shown here is derived from an EMBL/GenBank/DDBJ whole genome shotgun (WGS) entry which is preliminary data.</text>
</comment>
<organism evidence="2 3">
    <name type="scientific">Chryseobacterium piperi</name>
    <dbReference type="NCBI Taxonomy" id="558152"/>
    <lineage>
        <taxon>Bacteria</taxon>
        <taxon>Pseudomonadati</taxon>
        <taxon>Bacteroidota</taxon>
        <taxon>Flavobacteriia</taxon>
        <taxon>Flavobacteriales</taxon>
        <taxon>Weeksellaceae</taxon>
        <taxon>Chryseobacterium group</taxon>
        <taxon>Chryseobacterium</taxon>
    </lineage>
</organism>
<proteinExistence type="predicted"/>
<dbReference type="AlphaFoldDB" id="A0A086BKH2"/>
<dbReference type="KEGG" id="cpip:CJF12_00625"/>
<keyword evidence="3" id="KW-1185">Reference proteome</keyword>
<dbReference type="RefSeq" id="WP_034682417.1">
    <property type="nucleotide sequence ID" value="NZ_CP023049.2"/>
</dbReference>
<evidence type="ECO:0000256" key="1">
    <source>
        <dbReference type="SAM" id="Phobius"/>
    </source>
</evidence>
<reference evidence="2 3" key="1">
    <citation type="submission" date="2014-07" db="EMBL/GenBank/DDBJ databases">
        <title>Genome of Chryseobacterium piperi CTM.</title>
        <authorList>
            <person name="Pipes S.E."/>
            <person name="Stropko S.J."/>
            <person name="Newman J.D."/>
        </authorList>
    </citation>
    <scope>NUCLEOTIDE SEQUENCE [LARGE SCALE GENOMIC DNA]</scope>
    <source>
        <strain evidence="2 3">CTM</strain>
    </source>
</reference>
<dbReference type="STRING" id="558152.IQ37_05290"/>
<keyword evidence="1" id="KW-0472">Membrane</keyword>
<dbReference type="OrthoDB" id="1272334at2"/>
<evidence type="ECO:0000313" key="2">
    <source>
        <dbReference type="EMBL" id="KFF29436.1"/>
    </source>
</evidence>